<sequence length="163" mass="17983">MPEPPRNLSRAVASAGERILRSRPLVRAPILVYHAGLGRLFGSRLLLLEHTGRRTGLAREVVLEVVDRPGPGRYVVVSGFDARAQWLRNVTVQPQVRVSVGRRTSAPATARVLPTEEAGRVLTGYANGRRGWWTWFRPVVERTLGRPVDAASPPPTVELVLTL</sequence>
<dbReference type="Gene3D" id="2.30.110.10">
    <property type="entry name" value="Electron Transport, Fmn-binding Protein, Chain A"/>
    <property type="match status" value="1"/>
</dbReference>
<dbReference type="GO" id="GO:0016491">
    <property type="term" value="F:oxidoreductase activity"/>
    <property type="evidence" value="ECO:0007669"/>
    <property type="project" value="InterPro"/>
</dbReference>
<comment type="caution">
    <text evidence="1">The sequence shown here is derived from an EMBL/GenBank/DDBJ whole genome shotgun (WGS) entry which is preliminary data.</text>
</comment>
<protein>
    <recommendedName>
        <fullName evidence="3">Nitroreductase</fullName>
    </recommendedName>
</protein>
<evidence type="ECO:0000313" key="2">
    <source>
        <dbReference type="Proteomes" id="UP000321685"/>
    </source>
</evidence>
<evidence type="ECO:0000313" key="1">
    <source>
        <dbReference type="EMBL" id="GEL26173.1"/>
    </source>
</evidence>
<keyword evidence="2" id="KW-1185">Reference proteome</keyword>
<dbReference type="RefSeq" id="WP_222596395.1">
    <property type="nucleotide sequence ID" value="NZ_BJVJ01000077.1"/>
</dbReference>
<dbReference type="InterPro" id="IPR012349">
    <property type="entry name" value="Split_barrel_FMN-bd"/>
</dbReference>
<dbReference type="InterPro" id="IPR004378">
    <property type="entry name" value="F420H2_quin_Rdtase"/>
</dbReference>
<name>A0A511DPJ4_9PSEU</name>
<reference evidence="1 2" key="1">
    <citation type="submission" date="2019-07" db="EMBL/GenBank/DDBJ databases">
        <title>Whole genome shotgun sequence of Pseudonocardia sulfidoxydans NBRC 16205.</title>
        <authorList>
            <person name="Hosoyama A."/>
            <person name="Uohara A."/>
            <person name="Ohji S."/>
            <person name="Ichikawa N."/>
        </authorList>
    </citation>
    <scope>NUCLEOTIDE SEQUENCE [LARGE SCALE GENOMIC DNA]</scope>
    <source>
        <strain evidence="1 2">NBRC 16205</strain>
    </source>
</reference>
<dbReference type="NCBIfam" id="TIGR00026">
    <property type="entry name" value="hi_GC_TIGR00026"/>
    <property type="match status" value="1"/>
</dbReference>
<dbReference type="EMBL" id="BJVJ01000077">
    <property type="protein sequence ID" value="GEL26173.1"/>
    <property type="molecule type" value="Genomic_DNA"/>
</dbReference>
<dbReference type="AlphaFoldDB" id="A0A511DPJ4"/>
<proteinExistence type="predicted"/>
<dbReference type="Pfam" id="PF04075">
    <property type="entry name" value="F420H2_quin_red"/>
    <property type="match status" value="1"/>
</dbReference>
<dbReference type="Proteomes" id="UP000321685">
    <property type="component" value="Unassembled WGS sequence"/>
</dbReference>
<organism evidence="1 2">
    <name type="scientific">Pseudonocardia sulfidoxydans NBRC 16205</name>
    <dbReference type="NCBI Taxonomy" id="1223511"/>
    <lineage>
        <taxon>Bacteria</taxon>
        <taxon>Bacillati</taxon>
        <taxon>Actinomycetota</taxon>
        <taxon>Actinomycetes</taxon>
        <taxon>Pseudonocardiales</taxon>
        <taxon>Pseudonocardiaceae</taxon>
        <taxon>Pseudonocardia</taxon>
    </lineage>
</organism>
<evidence type="ECO:0008006" key="3">
    <source>
        <dbReference type="Google" id="ProtNLM"/>
    </source>
</evidence>
<accession>A0A511DPJ4</accession>
<gene>
    <name evidence="1" type="ORF">PSU4_51270</name>
</gene>